<organism evidence="1">
    <name type="scientific">Tanacetum cinerariifolium</name>
    <name type="common">Dalmatian daisy</name>
    <name type="synonym">Chrysanthemum cinerariifolium</name>
    <dbReference type="NCBI Taxonomy" id="118510"/>
    <lineage>
        <taxon>Eukaryota</taxon>
        <taxon>Viridiplantae</taxon>
        <taxon>Streptophyta</taxon>
        <taxon>Embryophyta</taxon>
        <taxon>Tracheophyta</taxon>
        <taxon>Spermatophyta</taxon>
        <taxon>Magnoliopsida</taxon>
        <taxon>eudicotyledons</taxon>
        <taxon>Gunneridae</taxon>
        <taxon>Pentapetalae</taxon>
        <taxon>asterids</taxon>
        <taxon>campanulids</taxon>
        <taxon>Asterales</taxon>
        <taxon>Asteraceae</taxon>
        <taxon>Asteroideae</taxon>
        <taxon>Anthemideae</taxon>
        <taxon>Anthemidinae</taxon>
        <taxon>Tanacetum</taxon>
    </lineage>
</organism>
<keyword evidence="1" id="KW-0808">Transferase</keyword>
<dbReference type="GO" id="GO:0008168">
    <property type="term" value="F:methyltransferase activity"/>
    <property type="evidence" value="ECO:0007669"/>
    <property type="project" value="UniProtKB-KW"/>
</dbReference>
<dbReference type="AlphaFoldDB" id="A0A699KPW9"/>
<proteinExistence type="predicted"/>
<gene>
    <name evidence="1" type="ORF">Tci_676061</name>
</gene>
<accession>A0A699KPW9</accession>
<comment type="caution">
    <text evidence="1">The sequence shown here is derived from an EMBL/GenBank/DDBJ whole genome shotgun (WGS) entry which is preliminary data.</text>
</comment>
<evidence type="ECO:0000313" key="1">
    <source>
        <dbReference type="EMBL" id="GFB04090.1"/>
    </source>
</evidence>
<dbReference type="EMBL" id="BKCJ010539307">
    <property type="protein sequence ID" value="GFB04090.1"/>
    <property type="molecule type" value="Genomic_DNA"/>
</dbReference>
<protein>
    <submittedName>
        <fullName evidence="1">S-adenosyl-L-methionine-dependent methyltransferases superfamily protein</fullName>
    </submittedName>
</protein>
<dbReference type="GO" id="GO:0032259">
    <property type="term" value="P:methylation"/>
    <property type="evidence" value="ECO:0007669"/>
    <property type="project" value="UniProtKB-KW"/>
</dbReference>
<sequence length="124" mass="13948">MIEKSTASRNEAWDIVILDPPKLAPRRKHLVQSHQCSSTSQVLFDHNPTVITDVARSYDGNGGGEDRPLHTMYLAVAWVALLTVDITDTRGPVPIQFKMRDKQTIMPLDDHAAHWSSYIGEVIR</sequence>
<name>A0A699KPW9_TANCI</name>
<feature type="non-terminal residue" evidence="1">
    <location>
        <position position="124"/>
    </location>
</feature>
<reference evidence="1" key="1">
    <citation type="journal article" date="2019" name="Sci. Rep.">
        <title>Draft genome of Tanacetum cinerariifolium, the natural source of mosquito coil.</title>
        <authorList>
            <person name="Yamashiro T."/>
            <person name="Shiraishi A."/>
            <person name="Satake H."/>
            <person name="Nakayama K."/>
        </authorList>
    </citation>
    <scope>NUCLEOTIDE SEQUENCE</scope>
</reference>
<keyword evidence="1" id="KW-0489">Methyltransferase</keyword>